<keyword evidence="6" id="KW-0325">Glycoprotein</keyword>
<dbReference type="InterPro" id="IPR001563">
    <property type="entry name" value="Peptidase_S10"/>
</dbReference>
<comment type="similarity">
    <text evidence="1 7">Belongs to the peptidase S10 family.</text>
</comment>
<protein>
    <recommendedName>
        <fullName evidence="7">Carboxypeptidase</fullName>
        <ecNumber evidence="7">3.4.16.-</ecNumber>
    </recommendedName>
</protein>
<name>A0A8X7N0G0_9BASI</name>
<dbReference type="PANTHER" id="PTHR11802">
    <property type="entry name" value="SERINE PROTEASE FAMILY S10 SERINE CARBOXYPEPTIDASE"/>
    <property type="match status" value="1"/>
</dbReference>
<dbReference type="InterPro" id="IPR033124">
    <property type="entry name" value="Ser_caboxypep_his_AS"/>
</dbReference>
<dbReference type="GO" id="GO:0004185">
    <property type="term" value="F:serine-type carboxypeptidase activity"/>
    <property type="evidence" value="ECO:0007669"/>
    <property type="project" value="UniProtKB-UniRule"/>
</dbReference>
<keyword evidence="9" id="KW-1185">Reference proteome</keyword>
<comment type="caution">
    <text evidence="8">The sequence shown here is derived from an EMBL/GenBank/DDBJ whole genome shotgun (WGS) entry which is preliminary data.</text>
</comment>
<accession>A0A8X7N0G0</accession>
<keyword evidence="3 7" id="KW-0645">Protease</keyword>
<keyword evidence="4 7" id="KW-0732">Signal</keyword>
<dbReference type="GO" id="GO:0006508">
    <property type="term" value="P:proteolysis"/>
    <property type="evidence" value="ECO:0007669"/>
    <property type="project" value="UniProtKB-KW"/>
</dbReference>
<reference evidence="8" key="1">
    <citation type="submission" date="2016-04" db="EMBL/GenBank/DDBJ databases">
        <authorList>
            <person name="Nguyen H.D."/>
            <person name="Samba Siva P."/>
            <person name="Cullis J."/>
            <person name="Levesque C.A."/>
            <person name="Hambleton S."/>
        </authorList>
    </citation>
    <scope>NUCLEOTIDE SEQUENCE</scope>
    <source>
        <strain evidence="8">DAOMC 236426</strain>
    </source>
</reference>
<dbReference type="PRINTS" id="PR00724">
    <property type="entry name" value="CRBOXYPTASEC"/>
</dbReference>
<evidence type="ECO:0000256" key="5">
    <source>
        <dbReference type="ARBA" id="ARBA00022801"/>
    </source>
</evidence>
<reference evidence="8" key="2">
    <citation type="journal article" date="2019" name="IMA Fungus">
        <title>Genome sequencing and comparison of five Tilletia species to identify candidate genes for the detection of regulated species infecting wheat.</title>
        <authorList>
            <person name="Nguyen H.D.T."/>
            <person name="Sultana T."/>
            <person name="Kesanakurti P."/>
            <person name="Hambleton S."/>
        </authorList>
    </citation>
    <scope>NUCLEOTIDE SEQUENCE</scope>
    <source>
        <strain evidence="8">DAOMC 236426</strain>
    </source>
</reference>
<dbReference type="Gene3D" id="1.10.287.410">
    <property type="match status" value="1"/>
</dbReference>
<dbReference type="EC" id="3.4.16.-" evidence="7"/>
<dbReference type="Proteomes" id="UP000077684">
    <property type="component" value="Unassembled WGS sequence"/>
</dbReference>
<evidence type="ECO:0000256" key="4">
    <source>
        <dbReference type="ARBA" id="ARBA00022729"/>
    </source>
</evidence>
<keyword evidence="2 7" id="KW-0121">Carboxypeptidase</keyword>
<organism evidence="8 9">
    <name type="scientific">Tilletia controversa</name>
    <name type="common">dwarf bunt fungus</name>
    <dbReference type="NCBI Taxonomy" id="13291"/>
    <lineage>
        <taxon>Eukaryota</taxon>
        <taxon>Fungi</taxon>
        <taxon>Dikarya</taxon>
        <taxon>Basidiomycota</taxon>
        <taxon>Ustilaginomycotina</taxon>
        <taxon>Exobasidiomycetes</taxon>
        <taxon>Tilletiales</taxon>
        <taxon>Tilletiaceae</taxon>
        <taxon>Tilletia</taxon>
    </lineage>
</organism>
<evidence type="ECO:0000256" key="6">
    <source>
        <dbReference type="ARBA" id="ARBA00023180"/>
    </source>
</evidence>
<evidence type="ECO:0000256" key="1">
    <source>
        <dbReference type="ARBA" id="ARBA00009431"/>
    </source>
</evidence>
<dbReference type="PROSITE" id="PS00560">
    <property type="entry name" value="CARBOXYPEPT_SER_HIS"/>
    <property type="match status" value="1"/>
</dbReference>
<dbReference type="Pfam" id="PF00450">
    <property type="entry name" value="Peptidase_S10"/>
    <property type="match status" value="2"/>
</dbReference>
<dbReference type="SUPFAM" id="SSF53474">
    <property type="entry name" value="alpha/beta-Hydrolases"/>
    <property type="match status" value="1"/>
</dbReference>
<dbReference type="GO" id="GO:0000324">
    <property type="term" value="C:fungal-type vacuole"/>
    <property type="evidence" value="ECO:0007669"/>
    <property type="project" value="TreeGrafter"/>
</dbReference>
<evidence type="ECO:0000256" key="2">
    <source>
        <dbReference type="ARBA" id="ARBA00022645"/>
    </source>
</evidence>
<keyword evidence="5 7" id="KW-0378">Hydrolase</keyword>
<dbReference type="InterPro" id="IPR018202">
    <property type="entry name" value="Ser_caboxypep_ser_AS"/>
</dbReference>
<dbReference type="InterPro" id="IPR029058">
    <property type="entry name" value="AB_hydrolase_fold"/>
</dbReference>
<proteinExistence type="inferred from homology"/>
<dbReference type="EMBL" id="LWDE02000016">
    <property type="protein sequence ID" value="KAE8255622.1"/>
    <property type="molecule type" value="Genomic_DNA"/>
</dbReference>
<evidence type="ECO:0000256" key="7">
    <source>
        <dbReference type="RuleBase" id="RU361156"/>
    </source>
</evidence>
<evidence type="ECO:0000256" key="3">
    <source>
        <dbReference type="ARBA" id="ARBA00022670"/>
    </source>
</evidence>
<feature type="chain" id="PRO_5036517712" description="Carboxypeptidase" evidence="7">
    <location>
        <begin position="26"/>
        <end position="617"/>
    </location>
</feature>
<dbReference type="Gene3D" id="3.40.50.1820">
    <property type="entry name" value="alpha/beta hydrolase"/>
    <property type="match status" value="2"/>
</dbReference>
<evidence type="ECO:0000313" key="9">
    <source>
        <dbReference type="Proteomes" id="UP000077684"/>
    </source>
</evidence>
<sequence>MQFGTSALLKTALLAVAAFSPSLNALPQSLQQAAAAATGHRILTHPSLPAHSLRVVEVPSEVCDTTKGVRSWSGYLDVNVDQLRKQHADARAYDVTDTGITEHFYFWLFESRSNPATDPYVLWLNGGPGCSSFTGLMMELGPCNIAHGGDDTELNPWSWNNNASMIFFDQPTGTGFSYASWSNASRTDKPPTRIYSAVAAARDASAFLQLLGMHSKTIATGASGAETQKKAGSGMTSFHIAGESYAGRWIPTIAAQLVRDNAQAIKHPEWGIDPLPLESVMIGNGITSPQHQFPAKVSYACDPKANTEHKGPILNATVCADMAAAEPKCAKLLTKCRESEQKPIGRGAYSSVACTEALQFCDAKLGDPWGWTGRSYFDWNHQGDYEEEPWFERWLNTAPVRKALGIDAKGAADDASGKYNSCSDEITDEFASTGDGARESTWAVKELLEAGVRVLTYNGRRDFICNYIGNDDWTRALEWSGKKKFNKARLEPWYEDVFAEDDIVEAEPSPSSSSAFAYLETSTAHLSSVLPAPLNMPFRLLSSTLSRFDLGVSGEETKGGAKVPTGKKGRRAGTFRNYGNFTFAIVDSAGHFVPKDQPRAALTLVNRWLHSGNRIQP</sequence>
<dbReference type="PANTHER" id="PTHR11802:SF113">
    <property type="entry name" value="SERINE CARBOXYPEPTIDASE CTSA-4.1"/>
    <property type="match status" value="1"/>
</dbReference>
<feature type="signal peptide" evidence="7">
    <location>
        <begin position="1"/>
        <end position="25"/>
    </location>
</feature>
<dbReference type="PROSITE" id="PS00131">
    <property type="entry name" value="CARBOXYPEPT_SER_SER"/>
    <property type="match status" value="1"/>
</dbReference>
<gene>
    <name evidence="8" type="ORF">A4X06_0g341</name>
</gene>
<dbReference type="AlphaFoldDB" id="A0A8X7N0G0"/>
<evidence type="ECO:0000313" key="8">
    <source>
        <dbReference type="EMBL" id="KAE8255622.1"/>
    </source>
</evidence>